<dbReference type="PROSITE" id="PS50921">
    <property type="entry name" value="ANTAR"/>
    <property type="match status" value="1"/>
</dbReference>
<feature type="domain" description="ANTAR" evidence="1">
    <location>
        <begin position="116"/>
        <end position="177"/>
    </location>
</feature>
<reference evidence="2" key="1">
    <citation type="journal article" date="2021" name="PeerJ">
        <title>Extensive microbial diversity within the chicken gut microbiome revealed by metagenomics and culture.</title>
        <authorList>
            <person name="Gilroy R."/>
            <person name="Ravi A."/>
            <person name="Getino M."/>
            <person name="Pursley I."/>
            <person name="Horton D.L."/>
            <person name="Alikhan N.F."/>
            <person name="Baker D."/>
            <person name="Gharbi K."/>
            <person name="Hall N."/>
            <person name="Watson M."/>
            <person name="Adriaenssens E.M."/>
            <person name="Foster-Nyarko E."/>
            <person name="Jarju S."/>
            <person name="Secka A."/>
            <person name="Antonio M."/>
            <person name="Oren A."/>
            <person name="Chaudhuri R.R."/>
            <person name="La Ragione R."/>
            <person name="Hildebrand F."/>
            <person name="Pallen M.J."/>
        </authorList>
    </citation>
    <scope>NUCLEOTIDE SEQUENCE</scope>
    <source>
        <strain evidence="2">ChiSxjej3B15-24422</strain>
    </source>
</reference>
<dbReference type="InterPro" id="IPR005561">
    <property type="entry name" value="ANTAR"/>
</dbReference>
<gene>
    <name evidence="2" type="ORF">H9831_04665</name>
</gene>
<comment type="caution">
    <text evidence="2">The sequence shown here is derived from an EMBL/GenBank/DDBJ whole genome shotgun (WGS) entry which is preliminary data.</text>
</comment>
<reference evidence="2" key="2">
    <citation type="submission" date="2021-04" db="EMBL/GenBank/DDBJ databases">
        <authorList>
            <person name="Gilroy R."/>
        </authorList>
    </citation>
    <scope>NUCLEOTIDE SEQUENCE</scope>
    <source>
        <strain evidence="2">ChiSxjej3B15-24422</strain>
    </source>
</reference>
<organism evidence="2 3">
    <name type="scientific">Candidatus Eisenbergiella pullistercoris</name>
    <dbReference type="NCBI Taxonomy" id="2838555"/>
    <lineage>
        <taxon>Bacteria</taxon>
        <taxon>Bacillati</taxon>
        <taxon>Bacillota</taxon>
        <taxon>Clostridia</taxon>
        <taxon>Lachnospirales</taxon>
        <taxon>Lachnospiraceae</taxon>
        <taxon>Eisenbergiella</taxon>
    </lineage>
</organism>
<dbReference type="InterPro" id="IPR011006">
    <property type="entry name" value="CheY-like_superfamily"/>
</dbReference>
<dbReference type="EMBL" id="DXDD01000061">
    <property type="protein sequence ID" value="HIY59961.1"/>
    <property type="molecule type" value="Genomic_DNA"/>
</dbReference>
<dbReference type="Gene3D" id="1.10.10.10">
    <property type="entry name" value="Winged helix-like DNA-binding domain superfamily/Winged helix DNA-binding domain"/>
    <property type="match status" value="1"/>
</dbReference>
<accession>A0A9D1YPQ0</accession>
<dbReference type="Pfam" id="PF03861">
    <property type="entry name" value="ANTAR"/>
    <property type="match status" value="1"/>
</dbReference>
<sequence length="182" mass="20129">MTGIIVVFSRIENAKSIRNVLVRNGFTVAAACTTGAQALSLLEDYNEALVICGGRLADMMCVELADLLPEGVKLLAVASPDFLGAIGREDIVCLSTPLKVNELVSTAGMICRMLEQAKRKRRQKPRKRGEEDQEAIRQAKAFLMERNRMTEEEAHRYLQKCSMDSGNSMAETAKMVLAAMRF</sequence>
<dbReference type="InterPro" id="IPR036388">
    <property type="entry name" value="WH-like_DNA-bd_sf"/>
</dbReference>
<dbReference type="SMART" id="SM01012">
    <property type="entry name" value="ANTAR"/>
    <property type="match status" value="1"/>
</dbReference>
<protein>
    <submittedName>
        <fullName evidence="2">ANTAR domain-containing protein</fullName>
    </submittedName>
</protein>
<dbReference type="AlphaFoldDB" id="A0A9D1YPQ0"/>
<evidence type="ECO:0000313" key="2">
    <source>
        <dbReference type="EMBL" id="HIY59961.1"/>
    </source>
</evidence>
<name>A0A9D1YPQ0_9FIRM</name>
<dbReference type="SUPFAM" id="SSF52172">
    <property type="entry name" value="CheY-like"/>
    <property type="match status" value="1"/>
</dbReference>
<dbReference type="GO" id="GO:0003723">
    <property type="term" value="F:RNA binding"/>
    <property type="evidence" value="ECO:0007669"/>
    <property type="project" value="InterPro"/>
</dbReference>
<proteinExistence type="predicted"/>
<dbReference type="Proteomes" id="UP000824007">
    <property type="component" value="Unassembled WGS sequence"/>
</dbReference>
<evidence type="ECO:0000259" key="1">
    <source>
        <dbReference type="PROSITE" id="PS50921"/>
    </source>
</evidence>
<evidence type="ECO:0000313" key="3">
    <source>
        <dbReference type="Proteomes" id="UP000824007"/>
    </source>
</evidence>